<name>A0A433D5B7_9FUNG</name>
<reference evidence="1 2" key="1">
    <citation type="journal article" date="2018" name="New Phytol.">
        <title>Phylogenomics of Endogonaceae and evolution of mycorrhizas within Mucoromycota.</title>
        <authorList>
            <person name="Chang Y."/>
            <person name="Desiro A."/>
            <person name="Na H."/>
            <person name="Sandor L."/>
            <person name="Lipzen A."/>
            <person name="Clum A."/>
            <person name="Barry K."/>
            <person name="Grigoriev I.V."/>
            <person name="Martin F.M."/>
            <person name="Stajich J.E."/>
            <person name="Smith M.E."/>
            <person name="Bonito G."/>
            <person name="Spatafora J.W."/>
        </authorList>
    </citation>
    <scope>NUCLEOTIDE SEQUENCE [LARGE SCALE GENOMIC DNA]</scope>
    <source>
        <strain evidence="1 2">GMNB39</strain>
    </source>
</reference>
<organism evidence="1 2">
    <name type="scientific">Jimgerdemannia flammicorona</name>
    <dbReference type="NCBI Taxonomy" id="994334"/>
    <lineage>
        <taxon>Eukaryota</taxon>
        <taxon>Fungi</taxon>
        <taxon>Fungi incertae sedis</taxon>
        <taxon>Mucoromycota</taxon>
        <taxon>Mucoromycotina</taxon>
        <taxon>Endogonomycetes</taxon>
        <taxon>Endogonales</taxon>
        <taxon>Endogonaceae</taxon>
        <taxon>Jimgerdemannia</taxon>
    </lineage>
</organism>
<proteinExistence type="predicted"/>
<sequence>MTESLISVPGERLEICNFHRAPSYRVTNDNSPFALINRYFRANFGQGAPEGEFMSLFSSLSLVSNQRARVT</sequence>
<protein>
    <submittedName>
        <fullName evidence="1">Uncharacterized protein</fullName>
    </submittedName>
</protein>
<dbReference type="EMBL" id="RBNI01006416">
    <property type="protein sequence ID" value="RUP46038.1"/>
    <property type="molecule type" value="Genomic_DNA"/>
</dbReference>
<dbReference type="AlphaFoldDB" id="A0A433D5B7"/>
<keyword evidence="2" id="KW-1185">Reference proteome</keyword>
<gene>
    <name evidence="1" type="ORF">BC936DRAFT_147425</name>
</gene>
<accession>A0A433D5B7</accession>
<dbReference type="Proteomes" id="UP000268093">
    <property type="component" value="Unassembled WGS sequence"/>
</dbReference>
<evidence type="ECO:0000313" key="2">
    <source>
        <dbReference type="Proteomes" id="UP000268093"/>
    </source>
</evidence>
<comment type="caution">
    <text evidence="1">The sequence shown here is derived from an EMBL/GenBank/DDBJ whole genome shotgun (WGS) entry which is preliminary data.</text>
</comment>
<evidence type="ECO:0000313" key="1">
    <source>
        <dbReference type="EMBL" id="RUP46038.1"/>
    </source>
</evidence>